<dbReference type="AlphaFoldDB" id="A0A3B0FVA5"/>
<feature type="region of interest" description="Disordered" evidence="1">
    <location>
        <begin position="141"/>
        <end position="167"/>
    </location>
</feature>
<feature type="region of interest" description="Disordered" evidence="1">
    <location>
        <begin position="186"/>
        <end position="303"/>
    </location>
</feature>
<feature type="transmembrane region" description="Helical" evidence="2">
    <location>
        <begin position="87"/>
        <end position="106"/>
    </location>
</feature>
<feature type="compositionally biased region" description="Gly residues" evidence="1">
    <location>
        <begin position="148"/>
        <end position="164"/>
    </location>
</feature>
<name>A0A3B0FVA5_PSEPS</name>
<evidence type="ECO:0000313" key="3">
    <source>
        <dbReference type="EMBL" id="RKO22367.1"/>
    </source>
</evidence>
<organism evidence="3 4">
    <name type="scientific">Pseudarthrobacter phenanthrenivorans</name>
    <name type="common">Arthrobacter phenanthrenivorans</name>
    <dbReference type="NCBI Taxonomy" id="361575"/>
    <lineage>
        <taxon>Bacteria</taxon>
        <taxon>Bacillati</taxon>
        <taxon>Actinomycetota</taxon>
        <taxon>Actinomycetes</taxon>
        <taxon>Micrococcales</taxon>
        <taxon>Micrococcaceae</taxon>
        <taxon>Pseudarthrobacter</taxon>
    </lineage>
</organism>
<protein>
    <submittedName>
        <fullName evidence="3">Uncharacterized protein</fullName>
    </submittedName>
</protein>
<reference evidence="4" key="2">
    <citation type="submission" date="2018-10" db="EMBL/GenBank/DDBJ databases">
        <authorList>
            <person name="Wang Y."/>
            <person name="Wang J."/>
            <person name="Yang X."/>
            <person name="Wang Z."/>
            <person name="Huang Y."/>
        </authorList>
    </citation>
    <scope>NUCLEOTIDE SEQUENCE [LARGE SCALE GENOMIC DNA]</scope>
    <source>
        <strain evidence="4">J015</strain>
    </source>
</reference>
<accession>A0A3B0FVA5</accession>
<proteinExistence type="predicted"/>
<comment type="caution">
    <text evidence="3">The sequence shown here is derived from an EMBL/GenBank/DDBJ whole genome shotgun (WGS) entry which is preliminary data.</text>
</comment>
<evidence type="ECO:0000256" key="2">
    <source>
        <dbReference type="SAM" id="Phobius"/>
    </source>
</evidence>
<gene>
    <name evidence="3" type="ORF">D7Z96_14285</name>
</gene>
<keyword evidence="2" id="KW-0472">Membrane</keyword>
<sequence length="303" mass="29956">MTPQAHHAAVVDELLLDAGFTQDAELRRVLLSVGSLADLPVPAPSGELAALLAGSAVVTAARAAGRAEGNAGDELAKRRGLRAHRPTVIGLALVAGMGMGVGTVAASSSGPVHAGSPSIQHLLEDWAPAWTIRTPHAAAPGFLQADNGDGGIDVRGQGGEGLGGSEAAVAEDPPLTLQQSLRSRPLLAPHPAGQGPVRSGEPAAAGGQDAGRESAGQGGVKEPAKGGAAAGLDRSAEPAKQDQPLRAGERDGENRAAAGETEQDTAPAAELSAESAPEAGGQGAGGAGANPAPAAKWLEKFVR</sequence>
<dbReference type="EMBL" id="RBNH01000013">
    <property type="protein sequence ID" value="RKO22367.1"/>
    <property type="molecule type" value="Genomic_DNA"/>
</dbReference>
<keyword evidence="2" id="KW-0812">Transmembrane</keyword>
<keyword evidence="2" id="KW-1133">Transmembrane helix</keyword>
<dbReference type="RefSeq" id="WP_120692933.1">
    <property type="nucleotide sequence ID" value="NZ_RBNH01000013.1"/>
</dbReference>
<dbReference type="Proteomes" id="UP000273159">
    <property type="component" value="Unassembled WGS sequence"/>
</dbReference>
<evidence type="ECO:0000313" key="4">
    <source>
        <dbReference type="Proteomes" id="UP000273159"/>
    </source>
</evidence>
<reference evidence="3 4" key="1">
    <citation type="submission" date="2018-10" db="EMBL/GenBank/DDBJ databases">
        <title>Genome-guide identification and characterization of bacteria that degrade polycyclic aromatic hydrocarbons and resist hexavalent chromium simultaneously.</title>
        <authorList>
            <person name="Feng H."/>
        </authorList>
    </citation>
    <scope>NUCLEOTIDE SEQUENCE [LARGE SCALE GENOMIC DNA]</scope>
    <source>
        <strain evidence="3 4">J015</strain>
    </source>
</reference>
<feature type="compositionally biased region" description="Low complexity" evidence="1">
    <location>
        <begin position="266"/>
        <end position="279"/>
    </location>
</feature>
<evidence type="ECO:0000256" key="1">
    <source>
        <dbReference type="SAM" id="MobiDB-lite"/>
    </source>
</evidence>